<protein>
    <submittedName>
        <fullName evidence="3">Oral-facial-digital syndrome 1</fullName>
    </submittedName>
</protein>
<dbReference type="GO" id="GO:0060287">
    <property type="term" value="P:epithelial cilium movement involved in determination of left/right asymmetry"/>
    <property type="evidence" value="ECO:0007669"/>
    <property type="project" value="TreeGrafter"/>
</dbReference>
<proteinExistence type="predicted"/>
<dbReference type="EMBL" id="REGN01001441">
    <property type="protein sequence ID" value="RNA34647.1"/>
    <property type="molecule type" value="Genomic_DNA"/>
</dbReference>
<dbReference type="GO" id="GO:0036064">
    <property type="term" value="C:ciliary basal body"/>
    <property type="evidence" value="ECO:0007669"/>
    <property type="project" value="TreeGrafter"/>
</dbReference>
<feature type="compositionally biased region" description="Basic and acidic residues" evidence="2">
    <location>
        <begin position="798"/>
        <end position="810"/>
    </location>
</feature>
<evidence type="ECO:0000256" key="2">
    <source>
        <dbReference type="SAM" id="MobiDB-lite"/>
    </source>
</evidence>
<dbReference type="InterPro" id="IPR006594">
    <property type="entry name" value="LisH"/>
</dbReference>
<dbReference type="PANTHER" id="PTHR39063:SF1">
    <property type="entry name" value="OFD1 CENTRIOLE AND CENTRIOLAR SATELLITE PROTEIN"/>
    <property type="match status" value="1"/>
</dbReference>
<feature type="compositionally biased region" description="Basic and acidic residues" evidence="2">
    <location>
        <begin position="861"/>
        <end position="881"/>
    </location>
</feature>
<dbReference type="PANTHER" id="PTHR39063">
    <property type="entry name" value="ORAL-FACIAL-DIGITAL SYNDROME 1 PROTEIN HOMOLOG"/>
    <property type="match status" value="1"/>
</dbReference>
<feature type="region of interest" description="Disordered" evidence="2">
    <location>
        <begin position="853"/>
        <end position="890"/>
    </location>
</feature>
<sequence length="890" mass="105137">MSVDSRDTSFDYSQTNHSLLSSPKKSPIKGSRRDGLTAEELKIKLLQTVKNKGIFDSMKSQLRNKLVLELNPNIDQIKSRATQESQIHKSRSNLALSTINCLLINHLKAQEYDYTLSVFMPECGINLNDVYSLEDILHILKISDKSKLYLELINNQAIKTKGLLWYLVNYFCSRYVSNDASTQTDYDGVHNIASNLGMKLQHVDQMYSDKSDFFNNKLSFEDKVVAYQKKLDEKSKMELNQKIAEFKEIELARMRAEERQKMRQEVQSFRQDLENNYGKRNALINQREQALEEQFKQKKELEEREIYIQRQHLLDEIKQLREQEAQFKRTVEAQTKFMQIDSSKYEKIEEDLKKREEKLRLNQAELEARIRDEREKIKLDLERSYAQRQFILESIEAKNKQDASQNEMEKSHLDRIRHQYQIQQIRINEMDLELQKTFGESVCLRQENELLKEKLSHCMDYDFIVQENRMLKQKLEISKELIGEKHLSSRRAKSILSSREVPQRKRSVTFEDQGTSVPKLNLKNEDLSVMDTEVAADDVFDDKSRQSCHDEGEKILDDAMDRLDIKDKLEDHALLNEELRDLYEMQIYEQRKLYEVITDVKKDVEFLQHGLKSCEEILPAKMENLDLNFLECTKDRLRYLENENEKIEKNYRDYQFKVKSKYYPINDDQTREIRIVGKEKREFDFGDLEKFLQSTIKADLKAKELRLELNQEIERVDSEKKKKETRQVDFSKIEHLIRDNGVPDLDVVRKNLEKEQDELRNFQLRSKSELLVDRNSFLSDDESPRGARLSNRTSPVEEDAKSVSKSEASTRRSSPVKNFALNDYVQMFDKKEEKISEDLSELEVKKTRIKIEYSDSSSESIKSDHEKSSSSEHKHVESKLNEDDDDDFGW</sequence>
<keyword evidence="1" id="KW-0175">Coiled coil</keyword>
<feature type="coiled-coil region" evidence="1">
    <location>
        <begin position="702"/>
        <end position="765"/>
    </location>
</feature>
<dbReference type="Proteomes" id="UP000276133">
    <property type="component" value="Unassembled WGS sequence"/>
</dbReference>
<comment type="caution">
    <text evidence="3">The sequence shown here is derived from an EMBL/GenBank/DDBJ whole genome shotgun (WGS) entry which is preliminary data.</text>
</comment>
<feature type="region of interest" description="Disordered" evidence="2">
    <location>
        <begin position="1"/>
        <end position="33"/>
    </location>
</feature>
<dbReference type="PROSITE" id="PS50896">
    <property type="entry name" value="LISH"/>
    <property type="match status" value="1"/>
</dbReference>
<dbReference type="Pfam" id="PF16045">
    <property type="entry name" value="LisH_2"/>
    <property type="match status" value="1"/>
</dbReference>
<reference evidence="3 4" key="1">
    <citation type="journal article" date="2018" name="Sci. Rep.">
        <title>Genomic signatures of local adaptation to the degree of environmental predictability in rotifers.</title>
        <authorList>
            <person name="Franch-Gras L."/>
            <person name="Hahn C."/>
            <person name="Garcia-Roger E.M."/>
            <person name="Carmona M.J."/>
            <person name="Serra M."/>
            <person name="Gomez A."/>
        </authorList>
    </citation>
    <scope>NUCLEOTIDE SEQUENCE [LARGE SCALE GENOMIC DNA]</scope>
    <source>
        <strain evidence="3">HYR1</strain>
    </source>
</reference>
<dbReference type="STRING" id="10195.A0A3M7SG96"/>
<accession>A0A3M7SG96</accession>
<dbReference type="AlphaFoldDB" id="A0A3M7SG96"/>
<evidence type="ECO:0000256" key="1">
    <source>
        <dbReference type="SAM" id="Coils"/>
    </source>
</evidence>
<dbReference type="GO" id="GO:0005813">
    <property type="term" value="C:centrosome"/>
    <property type="evidence" value="ECO:0007669"/>
    <property type="project" value="TreeGrafter"/>
</dbReference>
<dbReference type="InterPro" id="IPR055289">
    <property type="entry name" value="OFD1"/>
</dbReference>
<evidence type="ECO:0000313" key="4">
    <source>
        <dbReference type="Proteomes" id="UP000276133"/>
    </source>
</evidence>
<feature type="coiled-coil region" evidence="1">
    <location>
        <begin position="630"/>
        <end position="657"/>
    </location>
</feature>
<evidence type="ECO:0000313" key="3">
    <source>
        <dbReference type="EMBL" id="RNA34647.1"/>
    </source>
</evidence>
<keyword evidence="4" id="KW-1185">Reference proteome</keyword>
<dbReference type="GO" id="GO:0005576">
    <property type="term" value="C:extracellular region"/>
    <property type="evidence" value="ECO:0007669"/>
    <property type="project" value="GOC"/>
</dbReference>
<dbReference type="OrthoDB" id="206339at2759"/>
<gene>
    <name evidence="3" type="ORF">BpHYR1_014081</name>
</gene>
<feature type="region of interest" description="Disordered" evidence="2">
    <location>
        <begin position="777"/>
        <end position="814"/>
    </location>
</feature>
<name>A0A3M7SG96_BRAPC</name>
<feature type="coiled-coil region" evidence="1">
    <location>
        <begin position="284"/>
        <end position="376"/>
    </location>
</feature>
<organism evidence="3 4">
    <name type="scientific">Brachionus plicatilis</name>
    <name type="common">Marine rotifer</name>
    <name type="synonym">Brachionus muelleri</name>
    <dbReference type="NCBI Taxonomy" id="10195"/>
    <lineage>
        <taxon>Eukaryota</taxon>
        <taxon>Metazoa</taxon>
        <taxon>Spiralia</taxon>
        <taxon>Gnathifera</taxon>
        <taxon>Rotifera</taxon>
        <taxon>Eurotatoria</taxon>
        <taxon>Monogononta</taxon>
        <taxon>Pseudotrocha</taxon>
        <taxon>Ploima</taxon>
        <taxon>Brachionidae</taxon>
        <taxon>Brachionus</taxon>
    </lineage>
</organism>